<protein>
    <submittedName>
        <fullName evidence="1">Uncharacterized protein</fullName>
    </submittedName>
</protein>
<evidence type="ECO:0000313" key="1">
    <source>
        <dbReference type="EMBL" id="DAE29570.1"/>
    </source>
</evidence>
<name>A0A8S5REK8_9VIRU</name>
<sequence>MAFSLGAVVRILGDYQWGENCSEIIYIGDFPQHPIQYHLGRAKCETLEFYIFQKKFLPHPDIQ</sequence>
<proteinExistence type="predicted"/>
<reference evidence="1" key="1">
    <citation type="journal article" date="2021" name="Proc. Natl. Acad. Sci. U.S.A.">
        <title>A Catalog of Tens of Thousands of Viruses from Human Metagenomes Reveals Hidden Associations with Chronic Diseases.</title>
        <authorList>
            <person name="Tisza M.J."/>
            <person name="Buck C.B."/>
        </authorList>
    </citation>
    <scope>NUCLEOTIDE SEQUENCE</scope>
    <source>
        <strain evidence="1">CtkyY8</strain>
    </source>
</reference>
<accession>A0A8S5REK8</accession>
<organism evidence="1">
    <name type="scientific">virus sp. ctkyY8</name>
    <dbReference type="NCBI Taxonomy" id="2827995"/>
    <lineage>
        <taxon>Viruses</taxon>
    </lineage>
</organism>
<dbReference type="EMBL" id="BK059095">
    <property type="protein sequence ID" value="DAE29570.1"/>
    <property type="molecule type" value="Genomic_DNA"/>
</dbReference>